<evidence type="ECO:0000256" key="2">
    <source>
        <dbReference type="ARBA" id="ARBA00012438"/>
    </source>
</evidence>
<comment type="catalytic activity">
    <reaction evidence="1">
        <text>ATP + protein L-histidine = ADP + protein N-phospho-L-histidine.</text>
        <dbReference type="EC" id="2.7.13.3"/>
    </reaction>
</comment>
<dbReference type="Proteomes" id="UP000242637">
    <property type="component" value="Chromosome 1"/>
</dbReference>
<reference evidence="12 13" key="1">
    <citation type="submission" date="2017-06" db="EMBL/GenBank/DDBJ databases">
        <authorList>
            <consortium name="Pathogen Informatics"/>
        </authorList>
    </citation>
    <scope>NUCLEOTIDE SEQUENCE [LARGE SCALE GENOMIC DNA]</scope>
    <source>
        <strain evidence="12 13">NCTC13039</strain>
    </source>
</reference>
<dbReference type="EMBL" id="LT906453">
    <property type="protein sequence ID" value="SNV19872.1"/>
    <property type="molecule type" value="Genomic_DNA"/>
</dbReference>
<keyword evidence="8" id="KW-0902">Two-component regulatory system</keyword>
<dbReference type="STRING" id="1121387.GCA_000429885_01245"/>
<feature type="domain" description="DUF7134" evidence="11">
    <location>
        <begin position="3"/>
        <end position="151"/>
    </location>
</feature>
<dbReference type="InterPro" id="IPR036890">
    <property type="entry name" value="HATPase_C_sf"/>
</dbReference>
<dbReference type="KEGG" id="dco:SAMEA4475696_0842"/>
<evidence type="ECO:0000256" key="4">
    <source>
        <dbReference type="ARBA" id="ARBA00022679"/>
    </source>
</evidence>
<keyword evidence="6" id="KW-0418">Kinase</keyword>
<evidence type="ECO:0000256" key="8">
    <source>
        <dbReference type="ARBA" id="ARBA00023012"/>
    </source>
</evidence>
<dbReference type="SUPFAM" id="SSF55874">
    <property type="entry name" value="ATPase domain of HSP90 chaperone/DNA topoisomerase II/histidine kinase"/>
    <property type="match status" value="1"/>
</dbReference>
<evidence type="ECO:0000256" key="6">
    <source>
        <dbReference type="ARBA" id="ARBA00022777"/>
    </source>
</evidence>
<evidence type="ECO:0000256" key="3">
    <source>
        <dbReference type="ARBA" id="ARBA00022553"/>
    </source>
</evidence>
<protein>
    <recommendedName>
        <fullName evidence="2">histidine kinase</fullName>
        <ecNumber evidence="2">2.7.13.3</ecNumber>
    </recommendedName>
</protein>
<dbReference type="InterPro" id="IPR011712">
    <property type="entry name" value="Sig_transdc_His_kin_sub3_dim/P"/>
</dbReference>
<dbReference type="RefSeq" id="WP_028327185.1">
    <property type="nucleotide sequence ID" value="NZ_JAAFNI010000001.1"/>
</dbReference>
<evidence type="ECO:0000313" key="13">
    <source>
        <dbReference type="Proteomes" id="UP000242637"/>
    </source>
</evidence>
<dbReference type="Pfam" id="PF23539">
    <property type="entry name" value="DUF7134"/>
    <property type="match status" value="1"/>
</dbReference>
<dbReference type="Gene3D" id="1.20.5.1930">
    <property type="match status" value="1"/>
</dbReference>
<feature type="transmembrane region" description="Helical" evidence="9">
    <location>
        <begin position="102"/>
        <end position="119"/>
    </location>
</feature>
<evidence type="ECO:0000313" key="12">
    <source>
        <dbReference type="EMBL" id="SNV19872.1"/>
    </source>
</evidence>
<sequence length="393" mass="42818">MTRPPTVDILLTTGATLVTGIYTTVAIQTPTWYAIAFALIHIGLTTTLATRTTTRRSSFIATYALLAAMATLMWLAPINLGVSPLILCAPLSLYKVARHDPPAWSATALLLGIAGSFISPLEHLPGGNNKAAIPLLILCMVGTYLWAAGRRRTELAYTTELRRAEEQHRRDLDRRVQQAQTDERARIAREIHDIVAHSLAVVNVQAATALAIGTENQMHQSLTTIKDASKDAITQMRSLVKVLREKQDNEVSGDLHRLITLTEEAQKTGVTLEHNLDPTTLADWQNRWPAAARLALIRAVQEGISNVIKHGGTTPHAQLSITEENNTCHLRLTNDTISQGDSSGFGLIGLAERVALLNGTIKAAPSSEGFNLNITIPLTHENTPHLAHPRELT</sequence>
<dbReference type="AlphaFoldDB" id="A0A239VCJ1"/>
<evidence type="ECO:0000256" key="5">
    <source>
        <dbReference type="ARBA" id="ARBA00022741"/>
    </source>
</evidence>
<feature type="transmembrane region" description="Helical" evidence="9">
    <location>
        <begin position="31"/>
        <end position="49"/>
    </location>
</feature>
<evidence type="ECO:0000256" key="1">
    <source>
        <dbReference type="ARBA" id="ARBA00000085"/>
    </source>
</evidence>
<dbReference type="GO" id="GO:0005524">
    <property type="term" value="F:ATP binding"/>
    <property type="evidence" value="ECO:0007669"/>
    <property type="project" value="UniProtKB-KW"/>
</dbReference>
<feature type="transmembrane region" description="Helical" evidence="9">
    <location>
        <begin position="7"/>
        <end position="25"/>
    </location>
</feature>
<evidence type="ECO:0000259" key="11">
    <source>
        <dbReference type="Pfam" id="PF23539"/>
    </source>
</evidence>
<dbReference type="PANTHER" id="PTHR24421:SF10">
    <property type="entry name" value="NITRATE_NITRITE SENSOR PROTEIN NARQ"/>
    <property type="match status" value="1"/>
</dbReference>
<dbReference type="OrthoDB" id="227596at2"/>
<keyword evidence="13" id="KW-1185">Reference proteome</keyword>
<keyword evidence="3" id="KW-0597">Phosphoprotein</keyword>
<name>A0A239VCJ1_9MICO</name>
<proteinExistence type="predicted"/>
<dbReference type="PANTHER" id="PTHR24421">
    <property type="entry name" value="NITRATE/NITRITE SENSOR PROTEIN NARX-RELATED"/>
    <property type="match status" value="1"/>
</dbReference>
<evidence type="ECO:0000256" key="9">
    <source>
        <dbReference type="SAM" id="Phobius"/>
    </source>
</evidence>
<feature type="transmembrane region" description="Helical" evidence="9">
    <location>
        <begin position="131"/>
        <end position="149"/>
    </location>
</feature>
<keyword evidence="9" id="KW-0812">Transmembrane</keyword>
<keyword evidence="4 12" id="KW-0808">Transferase</keyword>
<dbReference type="InterPro" id="IPR050482">
    <property type="entry name" value="Sensor_HK_TwoCompSys"/>
</dbReference>
<dbReference type="EC" id="2.7.13.3" evidence="2"/>
<dbReference type="GeneID" id="63459092"/>
<gene>
    <name evidence="12" type="primary">degS_1</name>
    <name evidence="12" type="ORF">SAMEA4475696_00842</name>
</gene>
<dbReference type="GO" id="GO:0046983">
    <property type="term" value="F:protein dimerization activity"/>
    <property type="evidence" value="ECO:0007669"/>
    <property type="project" value="InterPro"/>
</dbReference>
<keyword evidence="7" id="KW-0067">ATP-binding</keyword>
<dbReference type="Gene3D" id="3.30.565.10">
    <property type="entry name" value="Histidine kinase-like ATPase, C-terminal domain"/>
    <property type="match status" value="1"/>
</dbReference>
<dbReference type="GO" id="GO:0000155">
    <property type="term" value="F:phosphorelay sensor kinase activity"/>
    <property type="evidence" value="ECO:0007669"/>
    <property type="project" value="InterPro"/>
</dbReference>
<keyword evidence="5" id="KW-0547">Nucleotide-binding</keyword>
<keyword evidence="9" id="KW-1133">Transmembrane helix</keyword>
<dbReference type="CDD" id="cd16917">
    <property type="entry name" value="HATPase_UhpB-NarQ-NarX-like"/>
    <property type="match status" value="1"/>
</dbReference>
<organism evidence="12 13">
    <name type="scientific">Dermatophilus congolensis</name>
    <dbReference type="NCBI Taxonomy" id="1863"/>
    <lineage>
        <taxon>Bacteria</taxon>
        <taxon>Bacillati</taxon>
        <taxon>Actinomycetota</taxon>
        <taxon>Actinomycetes</taxon>
        <taxon>Micrococcales</taxon>
        <taxon>Dermatophilaceae</taxon>
        <taxon>Dermatophilus</taxon>
    </lineage>
</organism>
<keyword evidence="9" id="KW-0472">Membrane</keyword>
<feature type="domain" description="Signal transduction histidine kinase subgroup 3 dimerisation and phosphoacceptor" evidence="10">
    <location>
        <begin position="183"/>
        <end position="247"/>
    </location>
</feature>
<dbReference type="GO" id="GO:0016020">
    <property type="term" value="C:membrane"/>
    <property type="evidence" value="ECO:0007669"/>
    <property type="project" value="InterPro"/>
</dbReference>
<evidence type="ECO:0000256" key="7">
    <source>
        <dbReference type="ARBA" id="ARBA00022840"/>
    </source>
</evidence>
<evidence type="ECO:0000259" key="10">
    <source>
        <dbReference type="Pfam" id="PF07730"/>
    </source>
</evidence>
<dbReference type="Pfam" id="PF07730">
    <property type="entry name" value="HisKA_3"/>
    <property type="match status" value="1"/>
</dbReference>
<dbReference type="InterPro" id="IPR055558">
    <property type="entry name" value="DUF7134"/>
</dbReference>
<accession>A0A239VCJ1</accession>
<feature type="transmembrane region" description="Helical" evidence="9">
    <location>
        <begin position="61"/>
        <end position="82"/>
    </location>
</feature>